<feature type="domain" description="HTH tetR-type" evidence="5">
    <location>
        <begin position="18"/>
        <end position="78"/>
    </location>
</feature>
<organism evidence="6 7">
    <name type="scientific">Nocardioides taihuensis</name>
    <dbReference type="NCBI Taxonomy" id="1835606"/>
    <lineage>
        <taxon>Bacteria</taxon>
        <taxon>Bacillati</taxon>
        <taxon>Actinomycetota</taxon>
        <taxon>Actinomycetes</taxon>
        <taxon>Propionibacteriales</taxon>
        <taxon>Nocardioidaceae</taxon>
        <taxon>Nocardioides</taxon>
    </lineage>
</organism>
<accession>A0ABW0BQF8</accession>
<evidence type="ECO:0000256" key="3">
    <source>
        <dbReference type="ARBA" id="ARBA00023163"/>
    </source>
</evidence>
<dbReference type="InterPro" id="IPR050109">
    <property type="entry name" value="HTH-type_TetR-like_transc_reg"/>
</dbReference>
<keyword evidence="1" id="KW-0805">Transcription regulation</keyword>
<dbReference type="InterPro" id="IPR036271">
    <property type="entry name" value="Tet_transcr_reg_TetR-rel_C_sf"/>
</dbReference>
<evidence type="ECO:0000259" key="5">
    <source>
        <dbReference type="PROSITE" id="PS50977"/>
    </source>
</evidence>
<protein>
    <submittedName>
        <fullName evidence="6">TetR/AcrR family transcriptional regulator</fullName>
    </submittedName>
</protein>
<dbReference type="EMBL" id="JBHSKD010000028">
    <property type="protein sequence ID" value="MFC5179463.1"/>
    <property type="molecule type" value="Genomic_DNA"/>
</dbReference>
<dbReference type="PRINTS" id="PR00455">
    <property type="entry name" value="HTHTETR"/>
</dbReference>
<sequence length="234" mass="25565">MAATTRPSRAPERAPRPELSRERILDAAQALIDREGDGALTFRRLGAELGADPTAAYRHFRNKDELLLALGDRLLGEALDPVLTATPPDADWRTVNRVAAHSIRDTLVRHPELARLVSIRITQGANEAVAIERGLATLAATGLPTREVVAVQRALADTILAWSAFTAAFEALPESAKSRDAAAWDTTYRTLPPEQFPHLHAARPYLDEFDDAFDIALDLVFDGIEARIAAHRPA</sequence>
<evidence type="ECO:0000256" key="1">
    <source>
        <dbReference type="ARBA" id="ARBA00023015"/>
    </source>
</evidence>
<dbReference type="SUPFAM" id="SSF48498">
    <property type="entry name" value="Tetracyclin repressor-like, C-terminal domain"/>
    <property type="match status" value="1"/>
</dbReference>
<evidence type="ECO:0000256" key="4">
    <source>
        <dbReference type="PROSITE-ProRule" id="PRU00335"/>
    </source>
</evidence>
<comment type="caution">
    <text evidence="6">The sequence shown here is derived from an EMBL/GenBank/DDBJ whole genome shotgun (WGS) entry which is preliminary data.</text>
</comment>
<dbReference type="PROSITE" id="PS50977">
    <property type="entry name" value="HTH_TETR_2"/>
    <property type="match status" value="1"/>
</dbReference>
<name>A0ABW0BQF8_9ACTN</name>
<keyword evidence="2 4" id="KW-0238">DNA-binding</keyword>
<proteinExistence type="predicted"/>
<dbReference type="PANTHER" id="PTHR30055">
    <property type="entry name" value="HTH-TYPE TRANSCRIPTIONAL REGULATOR RUTR"/>
    <property type="match status" value="1"/>
</dbReference>
<dbReference type="Gene3D" id="1.10.357.10">
    <property type="entry name" value="Tetracycline Repressor, domain 2"/>
    <property type="match status" value="1"/>
</dbReference>
<dbReference type="InterPro" id="IPR009057">
    <property type="entry name" value="Homeodomain-like_sf"/>
</dbReference>
<dbReference type="Pfam" id="PF00440">
    <property type="entry name" value="TetR_N"/>
    <property type="match status" value="1"/>
</dbReference>
<reference evidence="7" key="1">
    <citation type="journal article" date="2019" name="Int. J. Syst. Evol. Microbiol.">
        <title>The Global Catalogue of Microorganisms (GCM) 10K type strain sequencing project: providing services to taxonomists for standard genome sequencing and annotation.</title>
        <authorList>
            <consortium name="The Broad Institute Genomics Platform"/>
            <consortium name="The Broad Institute Genome Sequencing Center for Infectious Disease"/>
            <person name="Wu L."/>
            <person name="Ma J."/>
        </authorList>
    </citation>
    <scope>NUCLEOTIDE SEQUENCE [LARGE SCALE GENOMIC DNA]</scope>
    <source>
        <strain evidence="7">DFY41</strain>
    </source>
</reference>
<keyword evidence="7" id="KW-1185">Reference proteome</keyword>
<dbReference type="InterPro" id="IPR004111">
    <property type="entry name" value="Repressor_TetR_C"/>
</dbReference>
<dbReference type="SUPFAM" id="SSF46689">
    <property type="entry name" value="Homeodomain-like"/>
    <property type="match status" value="1"/>
</dbReference>
<dbReference type="InterPro" id="IPR001647">
    <property type="entry name" value="HTH_TetR"/>
</dbReference>
<gene>
    <name evidence="6" type="ORF">ACFPGP_22500</name>
</gene>
<dbReference type="Pfam" id="PF02909">
    <property type="entry name" value="TetR_C_1"/>
    <property type="match status" value="1"/>
</dbReference>
<dbReference type="Gene3D" id="1.10.10.60">
    <property type="entry name" value="Homeodomain-like"/>
    <property type="match status" value="1"/>
</dbReference>
<keyword evidence="3" id="KW-0804">Transcription</keyword>
<dbReference type="PANTHER" id="PTHR30055:SF151">
    <property type="entry name" value="TRANSCRIPTIONAL REGULATORY PROTEIN"/>
    <property type="match status" value="1"/>
</dbReference>
<evidence type="ECO:0000256" key="2">
    <source>
        <dbReference type="ARBA" id="ARBA00023125"/>
    </source>
</evidence>
<feature type="DNA-binding region" description="H-T-H motif" evidence="4">
    <location>
        <begin position="41"/>
        <end position="60"/>
    </location>
</feature>
<evidence type="ECO:0000313" key="6">
    <source>
        <dbReference type="EMBL" id="MFC5179463.1"/>
    </source>
</evidence>
<dbReference type="RefSeq" id="WP_378593665.1">
    <property type="nucleotide sequence ID" value="NZ_JBHSKD010000028.1"/>
</dbReference>
<dbReference type="Proteomes" id="UP001596087">
    <property type="component" value="Unassembled WGS sequence"/>
</dbReference>
<evidence type="ECO:0000313" key="7">
    <source>
        <dbReference type="Proteomes" id="UP001596087"/>
    </source>
</evidence>